<dbReference type="Proteomes" id="UP000708208">
    <property type="component" value="Unassembled WGS sequence"/>
</dbReference>
<accession>A0A8J2JPZ4</accession>
<reference evidence="1" key="1">
    <citation type="submission" date="2021-06" db="EMBL/GenBank/DDBJ databases">
        <authorList>
            <person name="Hodson N. C."/>
            <person name="Mongue J. A."/>
            <person name="Jaron S. K."/>
        </authorList>
    </citation>
    <scope>NUCLEOTIDE SEQUENCE</scope>
</reference>
<evidence type="ECO:0000313" key="2">
    <source>
        <dbReference type="Proteomes" id="UP000708208"/>
    </source>
</evidence>
<proteinExistence type="predicted"/>
<dbReference type="EMBL" id="CAJVCH010097312">
    <property type="protein sequence ID" value="CAG7723268.1"/>
    <property type="molecule type" value="Genomic_DNA"/>
</dbReference>
<evidence type="ECO:0000313" key="1">
    <source>
        <dbReference type="EMBL" id="CAG7723268.1"/>
    </source>
</evidence>
<organism evidence="1 2">
    <name type="scientific">Allacma fusca</name>
    <dbReference type="NCBI Taxonomy" id="39272"/>
    <lineage>
        <taxon>Eukaryota</taxon>
        <taxon>Metazoa</taxon>
        <taxon>Ecdysozoa</taxon>
        <taxon>Arthropoda</taxon>
        <taxon>Hexapoda</taxon>
        <taxon>Collembola</taxon>
        <taxon>Symphypleona</taxon>
        <taxon>Sminthuridae</taxon>
        <taxon>Allacma</taxon>
    </lineage>
</organism>
<feature type="non-terminal residue" evidence="1">
    <location>
        <position position="1"/>
    </location>
</feature>
<gene>
    <name evidence="1" type="ORF">AFUS01_LOCUS12365</name>
</gene>
<comment type="caution">
    <text evidence="1">The sequence shown here is derived from an EMBL/GenBank/DDBJ whole genome shotgun (WGS) entry which is preliminary data.</text>
</comment>
<name>A0A8J2JPZ4_9HEXA</name>
<keyword evidence="2" id="KW-1185">Reference proteome</keyword>
<protein>
    <submittedName>
        <fullName evidence="1">Uncharacterized protein</fullName>
    </submittedName>
</protein>
<sequence length="9" mass="1133">VIPRAFFQR</sequence>